<sequence length="266" mass="31275">MNKLIFFDKNEFNSLDTWKIKLINEDGSYLYEHNDKMDGIGFVFAFQTKEQKELAKFARVLCLDVNDAGEEIKAVEESFPNSSIFLCHFYVLCSWSRKLNHKRGWDDAEVQRQVVETINNMIDTNNLIEAFHYKLKYTFIRGRSGCRLDSEVYLLVEIVLRDMDFSVLLNELRIGQMNQQQRNSVFEKLLEPTDNNENNLDVMSYVCTCLDFKKCQLAYKHIFSVLAQFRIDYNYDKENENVNIEACDKNVEITKLQEDLASIIVE</sequence>
<organism evidence="1 2">
    <name type="scientific">Gigaspora rosea</name>
    <dbReference type="NCBI Taxonomy" id="44941"/>
    <lineage>
        <taxon>Eukaryota</taxon>
        <taxon>Fungi</taxon>
        <taxon>Fungi incertae sedis</taxon>
        <taxon>Mucoromycota</taxon>
        <taxon>Glomeromycotina</taxon>
        <taxon>Glomeromycetes</taxon>
        <taxon>Diversisporales</taxon>
        <taxon>Gigasporaceae</taxon>
        <taxon>Gigaspora</taxon>
    </lineage>
</organism>
<gene>
    <name evidence="1" type="ORF">C2G38_2170898</name>
</gene>
<dbReference type="EMBL" id="QKWP01000255">
    <property type="protein sequence ID" value="RIB23554.1"/>
    <property type="molecule type" value="Genomic_DNA"/>
</dbReference>
<dbReference type="AlphaFoldDB" id="A0A397VM53"/>
<dbReference type="Proteomes" id="UP000266673">
    <property type="component" value="Unassembled WGS sequence"/>
</dbReference>
<evidence type="ECO:0000313" key="1">
    <source>
        <dbReference type="EMBL" id="RIB23554.1"/>
    </source>
</evidence>
<evidence type="ECO:0008006" key="3">
    <source>
        <dbReference type="Google" id="ProtNLM"/>
    </source>
</evidence>
<keyword evidence="2" id="KW-1185">Reference proteome</keyword>
<name>A0A397VM53_9GLOM</name>
<comment type="caution">
    <text evidence="1">The sequence shown here is derived from an EMBL/GenBank/DDBJ whole genome shotgun (WGS) entry which is preliminary data.</text>
</comment>
<accession>A0A397VM53</accession>
<evidence type="ECO:0000313" key="2">
    <source>
        <dbReference type="Proteomes" id="UP000266673"/>
    </source>
</evidence>
<dbReference type="OrthoDB" id="2430203at2759"/>
<proteinExistence type="predicted"/>
<reference evidence="1 2" key="1">
    <citation type="submission" date="2018-06" db="EMBL/GenBank/DDBJ databases">
        <title>Comparative genomics reveals the genomic features of Rhizophagus irregularis, R. cerebriforme, R. diaphanum and Gigaspora rosea, and their symbiotic lifestyle signature.</title>
        <authorList>
            <person name="Morin E."/>
            <person name="San Clemente H."/>
            <person name="Chen E.C.H."/>
            <person name="De La Providencia I."/>
            <person name="Hainaut M."/>
            <person name="Kuo A."/>
            <person name="Kohler A."/>
            <person name="Murat C."/>
            <person name="Tang N."/>
            <person name="Roy S."/>
            <person name="Loubradou J."/>
            <person name="Henrissat B."/>
            <person name="Grigoriev I.V."/>
            <person name="Corradi N."/>
            <person name="Roux C."/>
            <person name="Martin F.M."/>
        </authorList>
    </citation>
    <scope>NUCLEOTIDE SEQUENCE [LARGE SCALE GENOMIC DNA]</scope>
    <source>
        <strain evidence="1 2">DAOM 194757</strain>
    </source>
</reference>
<protein>
    <recommendedName>
        <fullName evidence="3">MULE transposase domain-containing protein</fullName>
    </recommendedName>
</protein>